<dbReference type="SUPFAM" id="SSF55154">
    <property type="entry name" value="CYTH-like phosphatases"/>
    <property type="match status" value="1"/>
</dbReference>
<reference evidence="3" key="1">
    <citation type="submission" date="2015-09" db="EMBL/GenBank/DDBJ databases">
        <authorList>
            <person name="Wibberg D."/>
        </authorList>
    </citation>
    <scope>NUCLEOTIDE SEQUENCE [LARGE SCALE GENOMIC DNA]</scope>
    <source>
        <strain evidence="3">SD1D</strain>
    </source>
</reference>
<dbReference type="KEGG" id="hsd:SD1D_1270"/>
<name>A0A0K8J580_9FIRM</name>
<dbReference type="Proteomes" id="UP000196053">
    <property type="component" value="Chromosome I"/>
</dbReference>
<accession>A0A0K8J580</accession>
<evidence type="ECO:0000259" key="1">
    <source>
        <dbReference type="Pfam" id="PF09359"/>
    </source>
</evidence>
<dbReference type="OrthoDB" id="185578at2"/>
<dbReference type="CDD" id="cd07750">
    <property type="entry name" value="PolyPPase_VTC_like"/>
    <property type="match status" value="1"/>
</dbReference>
<proteinExistence type="predicted"/>
<dbReference type="InterPro" id="IPR033469">
    <property type="entry name" value="CYTH-like_dom_sf"/>
</dbReference>
<feature type="domain" description="VTC" evidence="1">
    <location>
        <begin position="9"/>
        <end position="226"/>
    </location>
</feature>
<keyword evidence="3" id="KW-1185">Reference proteome</keyword>
<dbReference type="Pfam" id="PF09359">
    <property type="entry name" value="VTC"/>
    <property type="match status" value="1"/>
</dbReference>
<evidence type="ECO:0000313" key="2">
    <source>
        <dbReference type="EMBL" id="CUH92816.1"/>
    </source>
</evidence>
<sequence>MAYQYIFERFEIKYIINQEQKERILKAMEPYMALDQYGRTTIRNIYYDTDNYRLIRRSIEKPVYKEKLRIRSYAKASPTSTVFVELKKKYKSIVYKRRLALPEHEAMNWMAGKKPISTRSQISDEIDYFMDYYQNIHPKVFLTYEREAFYSLKGDDFRVTFDEYILCRQEELSLRADVWGTLILPDDLVLMELKCSRGIPLWMSKVLSEEKIFKCSFSKYGTAYETIIYPQLKEGVFNASYYIPRSV</sequence>
<dbReference type="EMBL" id="LN879430">
    <property type="protein sequence ID" value="CUH92816.1"/>
    <property type="molecule type" value="Genomic_DNA"/>
</dbReference>
<gene>
    <name evidence="2" type="ORF">SD1D_1270</name>
</gene>
<dbReference type="GO" id="GO:0006799">
    <property type="term" value="P:polyphosphate biosynthetic process"/>
    <property type="evidence" value="ECO:0007669"/>
    <property type="project" value="UniProtKB-ARBA"/>
</dbReference>
<dbReference type="Gene3D" id="3.20.100.30">
    <property type="entry name" value="VTC, catalytic tunnel domain"/>
    <property type="match status" value="1"/>
</dbReference>
<dbReference type="AlphaFoldDB" id="A0A0K8J580"/>
<dbReference type="InterPro" id="IPR042267">
    <property type="entry name" value="VTC_sf"/>
</dbReference>
<organism evidence="2 3">
    <name type="scientific">Herbinix luporum</name>
    <dbReference type="NCBI Taxonomy" id="1679721"/>
    <lineage>
        <taxon>Bacteria</taxon>
        <taxon>Bacillati</taxon>
        <taxon>Bacillota</taxon>
        <taxon>Clostridia</taxon>
        <taxon>Lachnospirales</taxon>
        <taxon>Lachnospiraceae</taxon>
        <taxon>Herbinix</taxon>
    </lineage>
</organism>
<protein>
    <recommendedName>
        <fullName evidence="1">VTC domain-containing protein</fullName>
    </recommendedName>
</protein>
<evidence type="ECO:0000313" key="3">
    <source>
        <dbReference type="Proteomes" id="UP000196053"/>
    </source>
</evidence>
<dbReference type="InterPro" id="IPR018966">
    <property type="entry name" value="VTC_domain"/>
</dbReference>
<dbReference type="RefSeq" id="WP_058258155.1">
    <property type="nucleotide sequence ID" value="NZ_DUPS01000050.1"/>
</dbReference>